<sequence>MPADVGALLQSDKAISVAWITGCEGVLDWRFMIRAATLDRANIGFVAQTLR</sequence>
<organism evidence="1 2">
    <name type="scientific">Arcanobacterium wilhelmae</name>
    <dbReference type="NCBI Taxonomy" id="1803177"/>
    <lineage>
        <taxon>Bacteria</taxon>
        <taxon>Bacillati</taxon>
        <taxon>Actinomycetota</taxon>
        <taxon>Actinomycetes</taxon>
        <taxon>Actinomycetales</taxon>
        <taxon>Actinomycetaceae</taxon>
        <taxon>Arcanobacterium</taxon>
    </lineage>
</organism>
<accession>A0ABT9NCC7</accession>
<name>A0ABT9NCC7_9ACTO</name>
<gene>
    <name evidence="1" type="ORF">J2S49_001445</name>
</gene>
<dbReference type="EMBL" id="JAUSQW010000001">
    <property type="protein sequence ID" value="MDP9801369.1"/>
    <property type="molecule type" value="Genomic_DNA"/>
</dbReference>
<evidence type="ECO:0000313" key="2">
    <source>
        <dbReference type="Proteomes" id="UP001235966"/>
    </source>
</evidence>
<reference evidence="1 2" key="1">
    <citation type="submission" date="2023-07" db="EMBL/GenBank/DDBJ databases">
        <title>Sequencing the genomes of 1000 actinobacteria strains.</title>
        <authorList>
            <person name="Klenk H.-P."/>
        </authorList>
    </citation>
    <scope>NUCLEOTIDE SEQUENCE [LARGE SCALE GENOMIC DNA]</scope>
    <source>
        <strain evidence="1 2">DSM 102162</strain>
    </source>
</reference>
<comment type="caution">
    <text evidence="1">The sequence shown here is derived from an EMBL/GenBank/DDBJ whole genome shotgun (WGS) entry which is preliminary data.</text>
</comment>
<keyword evidence="2" id="KW-1185">Reference proteome</keyword>
<proteinExistence type="predicted"/>
<evidence type="ECO:0000313" key="1">
    <source>
        <dbReference type="EMBL" id="MDP9801369.1"/>
    </source>
</evidence>
<dbReference type="Proteomes" id="UP001235966">
    <property type="component" value="Unassembled WGS sequence"/>
</dbReference>
<protein>
    <submittedName>
        <fullName evidence="1">Uncharacterized protein</fullName>
    </submittedName>
</protein>